<dbReference type="VEuPathDB" id="VectorBase:CSON003851"/>
<comment type="cofactor">
    <cofactor evidence="1">
        <name>Mg(2+)</name>
        <dbReference type="ChEBI" id="CHEBI:18420"/>
    </cofactor>
</comment>
<keyword evidence="14" id="KW-0206">Cytoskeleton</keyword>
<evidence type="ECO:0000256" key="13">
    <source>
        <dbReference type="ARBA" id="ARBA00022840"/>
    </source>
</evidence>
<evidence type="ECO:0000256" key="6">
    <source>
        <dbReference type="ARBA" id="ARBA00022454"/>
    </source>
</evidence>
<dbReference type="InterPro" id="IPR024604">
    <property type="entry name" value="GSG2_C"/>
</dbReference>
<dbReference type="PROSITE" id="PS00107">
    <property type="entry name" value="PROTEIN_KINASE_ATP"/>
    <property type="match status" value="1"/>
</dbReference>
<evidence type="ECO:0000256" key="12">
    <source>
        <dbReference type="ARBA" id="ARBA00022777"/>
    </source>
</evidence>
<keyword evidence="15" id="KW-0539">Nucleus</keyword>
<keyword evidence="7" id="KW-0963">Cytoplasm</keyword>
<reference evidence="21" key="1">
    <citation type="submission" date="2018-04" db="EMBL/GenBank/DDBJ databases">
        <authorList>
            <person name="Go L.Y."/>
            <person name="Mitchell J.A."/>
        </authorList>
    </citation>
    <scope>NUCLEOTIDE SEQUENCE</scope>
    <source>
        <tissue evidence="21">Whole organism</tissue>
    </source>
</reference>
<feature type="compositionally biased region" description="Polar residues" evidence="19">
    <location>
        <begin position="341"/>
        <end position="363"/>
    </location>
</feature>
<evidence type="ECO:0000256" key="3">
    <source>
        <dbReference type="ARBA" id="ARBA00004186"/>
    </source>
</evidence>
<dbReference type="PROSITE" id="PS50011">
    <property type="entry name" value="PROTEIN_KINASE_DOM"/>
    <property type="match status" value="1"/>
</dbReference>
<evidence type="ECO:0000256" key="17">
    <source>
        <dbReference type="ARBA" id="ARBA00048679"/>
    </source>
</evidence>
<comment type="catalytic activity">
    <reaction evidence="16">
        <text>L-threonyl-[protein] + ATP = O-phospho-L-threonyl-[protein] + ADP + H(+)</text>
        <dbReference type="Rhea" id="RHEA:46608"/>
        <dbReference type="Rhea" id="RHEA-COMP:11060"/>
        <dbReference type="Rhea" id="RHEA-COMP:11605"/>
        <dbReference type="ChEBI" id="CHEBI:15378"/>
        <dbReference type="ChEBI" id="CHEBI:30013"/>
        <dbReference type="ChEBI" id="CHEBI:30616"/>
        <dbReference type="ChEBI" id="CHEBI:61977"/>
        <dbReference type="ChEBI" id="CHEBI:456216"/>
        <dbReference type="EC" id="2.7.11.1"/>
    </reaction>
</comment>
<sequence>MPLFGGIKRTYSKKQETVSTLNSSLGIFTSTKSDEKENHKRKVNLSSSLDDSLWKDSFDKLLDDKNILRENKIIKKTINASYNRDSSKEKDSFEFPVIFPKKRGRKIPSSYSSKKIKKTVITKDSIKAPAKIRPTRKRKKDTHLLVGDAVISTPVGGKKAKQTNNLSFDLSPIFSRPILSLNDVPMMCYPRKGFESPNITTNGEKPVKRFFNFNHKQTSLIGNPQVEINLSNSNVQDLMKTIVKAVTETNKDVIEISHTDDENLENILQKTNPETLINLALIPKNSVDEVLEQSMKSCTVNSFLINKTAESSKNVTRNTSMNNHLTVPQIIVDSHNSSSIPNLPETSLNENLKSGKVQNVTQRKNSKSCDKIPDKSENEHSTPFHGFNESSLYVTKRSNKTRSKNATPITSPIIEVETSHDQIRDERSNITTGTIDLTEDRPEGNLVNCFSKTVLHENDQEIVNLELSASNSVPTPAQNIDRNEVTHGIIDLSDYPDCNHQSKTLSPVKNEYQDISVIPPTPINITVRRSRRRTTKSVRLPENPLKKMSLLPEPISTTPCDVSVIDCTITETTAAIQRRTLRRQTRRNVQFNKPLSPLPEISDNLSQRKTVEFDDKNHEDNFSSINLAPGKWRKSLAAWKRKTLAMSVNETNCKETNTTRFSRAEISSHKISGVRKSDGRWLSKRMTIIEDEENEDKELVLEPTTDETCNLSALSLRDSEEDSDQEEKKQLICRKSSIKLQRSHSSSIDESRNNHSLYRRQLSTRLRKTSVYERTQSLSFYSQHPANDLLLILPHISSRDVVLRLCKQSEPLSFDEIYSQQALRCCRKIGEGVYSEVFMYKNQNRTVVLKVIPVEGDQLVNGEPQKRFDEIQSEIIIAQELTKLQTGDKYMTNGFVEAVNVRCVQGRYPSHLIDLWELYDENRTSDNDHPELFKDNQLFIVFEQANGGQDLEAFQFDNALQSHSAFIQVAITLAIAEKRLEFEHRDLHWGNVLLSNTDDSHVTFKIDGKSIQVPTYGVKATIIDFTLSRMVADGVRLYNDLAQDDELFSATGDYQFDIYRFMKSRLDNCWERFEPYTNILWLHYLVDKMINGARYKNSKSKKHRSAVDQLMQLRDEILDYKSAADYVQCIYNNNN</sequence>
<feature type="region of interest" description="Disordered" evidence="19">
    <location>
        <begin position="341"/>
        <end position="390"/>
    </location>
</feature>
<keyword evidence="6" id="KW-0158">Chromosome</keyword>
<keyword evidence="10" id="KW-0808">Transferase</keyword>
<dbReference type="Gene3D" id="1.10.510.10">
    <property type="entry name" value="Transferase(Phosphotransferase) domain 1"/>
    <property type="match status" value="1"/>
</dbReference>
<dbReference type="FunFam" id="1.10.510.10:FF:000401">
    <property type="entry name" value="serine/threonine-protein kinase haspin"/>
    <property type="match status" value="1"/>
</dbReference>
<evidence type="ECO:0000256" key="1">
    <source>
        <dbReference type="ARBA" id="ARBA00001946"/>
    </source>
</evidence>
<feature type="binding site" evidence="18">
    <location>
        <position position="850"/>
    </location>
    <ligand>
        <name>ATP</name>
        <dbReference type="ChEBI" id="CHEBI:30616"/>
    </ligand>
</feature>
<dbReference type="GO" id="GO:0005819">
    <property type="term" value="C:spindle"/>
    <property type="evidence" value="ECO:0007669"/>
    <property type="project" value="UniProtKB-SubCell"/>
</dbReference>
<keyword evidence="12" id="KW-0418">Kinase</keyword>
<dbReference type="SUPFAM" id="SSF56112">
    <property type="entry name" value="Protein kinase-like (PK-like)"/>
    <property type="match status" value="1"/>
</dbReference>
<keyword evidence="8" id="KW-0723">Serine/threonine-protein kinase</keyword>
<dbReference type="InterPro" id="IPR000719">
    <property type="entry name" value="Prot_kinase_dom"/>
</dbReference>
<evidence type="ECO:0000313" key="21">
    <source>
        <dbReference type="EMBL" id="SSX12143.1"/>
    </source>
</evidence>
<dbReference type="GO" id="GO:0005524">
    <property type="term" value="F:ATP binding"/>
    <property type="evidence" value="ECO:0007669"/>
    <property type="project" value="UniProtKB-UniRule"/>
</dbReference>
<accession>A0A336L3Q7</accession>
<evidence type="ECO:0000256" key="16">
    <source>
        <dbReference type="ARBA" id="ARBA00047899"/>
    </source>
</evidence>
<evidence type="ECO:0000256" key="11">
    <source>
        <dbReference type="ARBA" id="ARBA00022741"/>
    </source>
</evidence>
<feature type="domain" description="Protein kinase" evidence="20">
    <location>
        <begin position="823"/>
        <end position="1135"/>
    </location>
</feature>
<dbReference type="EMBL" id="UFQS01001740">
    <property type="protein sequence ID" value="SSX12143.1"/>
    <property type="molecule type" value="Genomic_DNA"/>
</dbReference>
<evidence type="ECO:0000256" key="2">
    <source>
        <dbReference type="ARBA" id="ARBA00004123"/>
    </source>
</evidence>
<keyword evidence="13 18" id="KW-0067">ATP-binding</keyword>
<dbReference type="SMART" id="SM01331">
    <property type="entry name" value="DUF3635"/>
    <property type="match status" value="1"/>
</dbReference>
<dbReference type="GO" id="GO:0005737">
    <property type="term" value="C:cytoplasm"/>
    <property type="evidence" value="ECO:0007669"/>
    <property type="project" value="TreeGrafter"/>
</dbReference>
<evidence type="ECO:0000256" key="19">
    <source>
        <dbReference type="SAM" id="MobiDB-lite"/>
    </source>
</evidence>
<evidence type="ECO:0000313" key="22">
    <source>
        <dbReference type="EMBL" id="SSX31603.1"/>
    </source>
</evidence>
<dbReference type="GO" id="GO:0005694">
    <property type="term" value="C:chromosome"/>
    <property type="evidence" value="ECO:0007669"/>
    <property type="project" value="UniProtKB-SubCell"/>
</dbReference>
<organism evidence="21">
    <name type="scientific">Culicoides sonorensis</name>
    <name type="common">Biting midge</name>
    <dbReference type="NCBI Taxonomy" id="179676"/>
    <lineage>
        <taxon>Eukaryota</taxon>
        <taxon>Metazoa</taxon>
        <taxon>Ecdysozoa</taxon>
        <taxon>Arthropoda</taxon>
        <taxon>Hexapoda</taxon>
        <taxon>Insecta</taxon>
        <taxon>Pterygota</taxon>
        <taxon>Neoptera</taxon>
        <taxon>Endopterygota</taxon>
        <taxon>Diptera</taxon>
        <taxon>Nematocera</taxon>
        <taxon>Chironomoidea</taxon>
        <taxon>Ceratopogonidae</taxon>
        <taxon>Ceratopogoninae</taxon>
        <taxon>Culicoides</taxon>
        <taxon>Monoculicoides</taxon>
    </lineage>
</organism>
<dbReference type="GO" id="GO:0010564">
    <property type="term" value="P:regulation of cell cycle process"/>
    <property type="evidence" value="ECO:0007669"/>
    <property type="project" value="UniProtKB-ARBA"/>
</dbReference>
<reference evidence="22" key="2">
    <citation type="submission" date="2018-07" db="EMBL/GenBank/DDBJ databases">
        <authorList>
            <person name="Quirk P.G."/>
            <person name="Krulwich T.A."/>
        </authorList>
    </citation>
    <scope>NUCLEOTIDE SEQUENCE</scope>
</reference>
<comment type="subcellular location">
    <subcellularLocation>
        <location evidence="4">Chromosome</location>
    </subcellularLocation>
    <subcellularLocation>
        <location evidence="3">Cytoplasm</location>
        <location evidence="3">Cytoskeleton</location>
        <location evidence="3">Spindle</location>
    </subcellularLocation>
    <subcellularLocation>
        <location evidence="2">Nucleus</location>
    </subcellularLocation>
</comment>
<dbReference type="GO" id="GO:0000278">
    <property type="term" value="P:mitotic cell cycle"/>
    <property type="evidence" value="ECO:0007669"/>
    <property type="project" value="TreeGrafter"/>
</dbReference>
<protein>
    <recommendedName>
        <fullName evidence="5">non-specific serine/threonine protein kinase</fullName>
        <ecNumber evidence="5">2.7.11.1</ecNumber>
    </recommendedName>
</protein>
<evidence type="ECO:0000256" key="9">
    <source>
        <dbReference type="ARBA" id="ARBA00022553"/>
    </source>
</evidence>
<dbReference type="AlphaFoldDB" id="A0A336L3Q7"/>
<name>A0A336L3Q7_CULSO</name>
<dbReference type="FunFam" id="3.30.200.20:FF:000409">
    <property type="entry name" value="serine/threonine-protein kinase haspin"/>
    <property type="match status" value="1"/>
</dbReference>
<keyword evidence="9" id="KW-0597">Phosphoprotein</keyword>
<dbReference type="EC" id="2.7.11.1" evidence="5"/>
<evidence type="ECO:0000256" key="8">
    <source>
        <dbReference type="ARBA" id="ARBA00022527"/>
    </source>
</evidence>
<dbReference type="Pfam" id="PF12330">
    <property type="entry name" value="Haspin_kinase"/>
    <property type="match status" value="1"/>
</dbReference>
<dbReference type="GO" id="GO:0072354">
    <property type="term" value="F:histone H3T3 kinase activity"/>
    <property type="evidence" value="ECO:0007669"/>
    <property type="project" value="TreeGrafter"/>
</dbReference>
<dbReference type="EMBL" id="UFQT01001740">
    <property type="protein sequence ID" value="SSX31603.1"/>
    <property type="molecule type" value="Genomic_DNA"/>
</dbReference>
<evidence type="ECO:0000256" key="4">
    <source>
        <dbReference type="ARBA" id="ARBA00004286"/>
    </source>
</evidence>
<evidence type="ECO:0000256" key="18">
    <source>
        <dbReference type="PROSITE-ProRule" id="PRU10141"/>
    </source>
</evidence>
<dbReference type="Gene3D" id="3.30.200.20">
    <property type="entry name" value="Phosphorylase Kinase, domain 1"/>
    <property type="match status" value="1"/>
</dbReference>
<keyword evidence="11 18" id="KW-0547">Nucleotide-binding</keyword>
<evidence type="ECO:0000256" key="7">
    <source>
        <dbReference type="ARBA" id="ARBA00022490"/>
    </source>
</evidence>
<evidence type="ECO:0000256" key="15">
    <source>
        <dbReference type="ARBA" id="ARBA00023242"/>
    </source>
</evidence>
<dbReference type="PANTHER" id="PTHR24419:SF18">
    <property type="entry name" value="SERINE_THREONINE-PROTEIN KINASE HASPIN"/>
    <property type="match status" value="1"/>
</dbReference>
<evidence type="ECO:0000259" key="20">
    <source>
        <dbReference type="PROSITE" id="PS50011"/>
    </source>
</evidence>
<feature type="compositionally biased region" description="Basic and acidic residues" evidence="19">
    <location>
        <begin position="367"/>
        <end position="382"/>
    </location>
</feature>
<dbReference type="InterPro" id="IPR011009">
    <property type="entry name" value="Kinase-like_dom_sf"/>
</dbReference>
<evidence type="ECO:0000256" key="5">
    <source>
        <dbReference type="ARBA" id="ARBA00012513"/>
    </source>
</evidence>
<dbReference type="GO" id="GO:0005634">
    <property type="term" value="C:nucleus"/>
    <property type="evidence" value="ECO:0007669"/>
    <property type="project" value="UniProtKB-SubCell"/>
</dbReference>
<gene>
    <name evidence="21" type="primary">CSON003851</name>
</gene>
<evidence type="ECO:0000256" key="10">
    <source>
        <dbReference type="ARBA" id="ARBA00022679"/>
    </source>
</evidence>
<dbReference type="GO" id="GO:0035556">
    <property type="term" value="P:intracellular signal transduction"/>
    <property type="evidence" value="ECO:0007669"/>
    <property type="project" value="TreeGrafter"/>
</dbReference>
<dbReference type="SMART" id="SM00220">
    <property type="entry name" value="S_TKc"/>
    <property type="match status" value="1"/>
</dbReference>
<evidence type="ECO:0000256" key="14">
    <source>
        <dbReference type="ARBA" id="ARBA00023212"/>
    </source>
</evidence>
<proteinExistence type="predicted"/>
<dbReference type="InterPro" id="IPR017441">
    <property type="entry name" value="Protein_kinase_ATP_BS"/>
</dbReference>
<dbReference type="PANTHER" id="PTHR24419">
    <property type="entry name" value="INTERLEUKIN-1 RECEPTOR-ASSOCIATED KINASE"/>
    <property type="match status" value="1"/>
</dbReference>
<comment type="catalytic activity">
    <reaction evidence="17">
        <text>L-seryl-[protein] + ATP = O-phospho-L-seryl-[protein] + ADP + H(+)</text>
        <dbReference type="Rhea" id="RHEA:17989"/>
        <dbReference type="Rhea" id="RHEA-COMP:9863"/>
        <dbReference type="Rhea" id="RHEA-COMP:11604"/>
        <dbReference type="ChEBI" id="CHEBI:15378"/>
        <dbReference type="ChEBI" id="CHEBI:29999"/>
        <dbReference type="ChEBI" id="CHEBI:30616"/>
        <dbReference type="ChEBI" id="CHEBI:83421"/>
        <dbReference type="ChEBI" id="CHEBI:456216"/>
        <dbReference type="EC" id="2.7.11.1"/>
    </reaction>
</comment>